<proteinExistence type="predicted"/>
<keyword evidence="3" id="KW-1185">Reference proteome</keyword>
<dbReference type="Pfam" id="PF10047">
    <property type="entry name" value="DUF2281"/>
    <property type="match status" value="1"/>
</dbReference>
<dbReference type="eggNOG" id="ENOG5033EEY">
    <property type="taxonomic scope" value="Bacteria"/>
</dbReference>
<feature type="domain" description="DUF2281" evidence="1">
    <location>
        <begin position="6"/>
        <end position="64"/>
    </location>
</feature>
<organism evidence="2 3">
    <name type="scientific">Thermodesulfobacterium commune DSM 2178</name>
    <dbReference type="NCBI Taxonomy" id="289377"/>
    <lineage>
        <taxon>Bacteria</taxon>
        <taxon>Pseudomonadati</taxon>
        <taxon>Thermodesulfobacteriota</taxon>
        <taxon>Thermodesulfobacteria</taxon>
        <taxon>Thermodesulfobacteriales</taxon>
        <taxon>Thermodesulfobacteriaceae</taxon>
        <taxon>Thermodesulfobacterium</taxon>
    </lineage>
</organism>
<sequence length="72" mass="8479">MMQSSKLKELIDQLPPDLYQVVEDFIEFLLTKRKKPIKPPTFEWAGALEDLRDSYTSVELQHKILDWRSGKS</sequence>
<name>A0A075X068_9BACT</name>
<evidence type="ECO:0000259" key="1">
    <source>
        <dbReference type="Pfam" id="PF10047"/>
    </source>
</evidence>
<dbReference type="AlphaFoldDB" id="A0A075X068"/>
<evidence type="ECO:0000313" key="3">
    <source>
        <dbReference type="Proteomes" id="UP000028481"/>
    </source>
</evidence>
<dbReference type="KEGG" id="tcm:HL41_06350"/>
<dbReference type="Proteomes" id="UP000028481">
    <property type="component" value="Chromosome"/>
</dbReference>
<dbReference type="PaxDb" id="289377-HL41_06350"/>
<dbReference type="InterPro" id="IPR018739">
    <property type="entry name" value="DUF2281"/>
</dbReference>
<gene>
    <name evidence="2" type="ORF">HL41_06350</name>
</gene>
<accession>A0A075X068</accession>
<dbReference type="HOGENOM" id="CLU_193462_0_0_0"/>
<evidence type="ECO:0000313" key="2">
    <source>
        <dbReference type="EMBL" id="AIH04377.1"/>
    </source>
</evidence>
<dbReference type="EMBL" id="CP008796">
    <property type="protein sequence ID" value="AIH04377.1"/>
    <property type="molecule type" value="Genomic_DNA"/>
</dbReference>
<reference evidence="2 3" key="1">
    <citation type="journal article" date="2015" name="Genome Announc.">
        <title>Genome Sequence of a Sulfate-Reducing Thermophilic Bacterium, Thermodesulfobacterium commune DSM 2178T (Phylum Thermodesulfobacteria).</title>
        <authorList>
            <person name="Bhatnagar S."/>
            <person name="Badger J.H."/>
            <person name="Madupu R."/>
            <person name="Khouri H.M."/>
            <person name="O'Connor E.M."/>
            <person name="Robb F.T."/>
            <person name="Ward N.L."/>
            <person name="Eisen J.A."/>
        </authorList>
    </citation>
    <scope>NUCLEOTIDE SEQUENCE [LARGE SCALE GENOMIC DNA]</scope>
    <source>
        <strain evidence="2 3">DSM 2178</strain>
    </source>
</reference>
<protein>
    <recommendedName>
        <fullName evidence="1">DUF2281 domain-containing protein</fullName>
    </recommendedName>
</protein>